<dbReference type="InterPro" id="IPR050796">
    <property type="entry name" value="SCF_F-box_component"/>
</dbReference>
<accession>A0AAW0KJZ8</accession>
<dbReference type="InterPro" id="IPR036047">
    <property type="entry name" value="F-box-like_dom_sf"/>
</dbReference>
<dbReference type="InterPro" id="IPR013187">
    <property type="entry name" value="F-box-assoc_dom_typ3"/>
</dbReference>
<dbReference type="Pfam" id="PF08268">
    <property type="entry name" value="FBA_3"/>
    <property type="match status" value="1"/>
</dbReference>
<dbReference type="AlphaFoldDB" id="A0AAW0KJZ8"/>
<feature type="domain" description="F-box" evidence="1">
    <location>
        <begin position="82"/>
        <end position="122"/>
    </location>
</feature>
<evidence type="ECO:0000313" key="2">
    <source>
        <dbReference type="EMBL" id="KAK7838724.1"/>
    </source>
</evidence>
<organism evidence="2 3">
    <name type="scientific">Quercus suber</name>
    <name type="common">Cork oak</name>
    <dbReference type="NCBI Taxonomy" id="58331"/>
    <lineage>
        <taxon>Eukaryota</taxon>
        <taxon>Viridiplantae</taxon>
        <taxon>Streptophyta</taxon>
        <taxon>Embryophyta</taxon>
        <taxon>Tracheophyta</taxon>
        <taxon>Spermatophyta</taxon>
        <taxon>Magnoliopsida</taxon>
        <taxon>eudicotyledons</taxon>
        <taxon>Gunneridae</taxon>
        <taxon>Pentapetalae</taxon>
        <taxon>rosids</taxon>
        <taxon>fabids</taxon>
        <taxon>Fagales</taxon>
        <taxon>Fagaceae</taxon>
        <taxon>Quercus</taxon>
    </lineage>
</organism>
<dbReference type="SMART" id="SM00256">
    <property type="entry name" value="FBOX"/>
    <property type="match status" value="1"/>
</dbReference>
<dbReference type="CDD" id="cd22157">
    <property type="entry name" value="F-box_AtFBW1-like"/>
    <property type="match status" value="1"/>
</dbReference>
<dbReference type="Gene3D" id="1.20.1280.50">
    <property type="match status" value="1"/>
</dbReference>
<comment type="caution">
    <text evidence="2">The sequence shown here is derived from an EMBL/GenBank/DDBJ whole genome shotgun (WGS) entry which is preliminary data.</text>
</comment>
<keyword evidence="3" id="KW-1185">Reference proteome</keyword>
<dbReference type="InterPro" id="IPR017451">
    <property type="entry name" value="F-box-assoc_interact_dom"/>
</dbReference>
<gene>
    <name evidence="2" type="ORF">CFP56_019293</name>
</gene>
<proteinExistence type="predicted"/>
<evidence type="ECO:0000313" key="3">
    <source>
        <dbReference type="Proteomes" id="UP000237347"/>
    </source>
</evidence>
<dbReference type="InterPro" id="IPR001810">
    <property type="entry name" value="F-box_dom"/>
</dbReference>
<dbReference type="SUPFAM" id="SSF81383">
    <property type="entry name" value="F-box domain"/>
    <property type="match status" value="1"/>
</dbReference>
<dbReference type="EMBL" id="PKMF04000300">
    <property type="protein sequence ID" value="KAK7838724.1"/>
    <property type="molecule type" value="Genomic_DNA"/>
</dbReference>
<evidence type="ECO:0000259" key="1">
    <source>
        <dbReference type="SMART" id="SM00256"/>
    </source>
</evidence>
<dbReference type="NCBIfam" id="TIGR01640">
    <property type="entry name" value="F_box_assoc_1"/>
    <property type="match status" value="1"/>
</dbReference>
<dbReference type="Proteomes" id="UP000237347">
    <property type="component" value="Unassembled WGS sequence"/>
</dbReference>
<dbReference type="PANTHER" id="PTHR31672">
    <property type="entry name" value="BNACNNG10540D PROTEIN"/>
    <property type="match status" value="1"/>
</dbReference>
<sequence length="444" mass="50871">MGLFEFHSRKSEIEERKRRVRIELVISSRGKGRGGVFVARHTSLDKKGIEAGTSEYSFLMENSRQRRLSNHNGKMQKGAFYLPPEILCEILSRLPVKYILRCRSVCKEWCRLTLGPQFINLQLSRVNHQLPQLILKSDNKVDGQSLLLLDTEGCNINKIPFKKRPSTSKRLNCLRLMCSCDGLLCIAADYLIQPVIILNPITRESFPLPSPKRRAYVVSHQIGFHLDPSSGKYKVVREYRNMNSLNHDEGSSFEIITLGDKSWRKLSAPPVPIEYSLDAAVYWNGAFHWKIQERNDKSGDNCILGFNISDEKFYTISSHVRFGSSEYDLLVLGGCLSLVEHDVHLMRIWKVTGTKEEGFSLSFNCTYDTCVRWNKYLHYSVICQTSVDSFLLKVSREDGENGANHWFVQFFPGKSLYSYLDIPGLPSRFRGVYFKPSFVSPKPA</sequence>
<reference evidence="2 3" key="1">
    <citation type="journal article" date="2018" name="Sci. Data">
        <title>The draft genome sequence of cork oak.</title>
        <authorList>
            <person name="Ramos A.M."/>
            <person name="Usie A."/>
            <person name="Barbosa P."/>
            <person name="Barros P.M."/>
            <person name="Capote T."/>
            <person name="Chaves I."/>
            <person name="Simoes F."/>
            <person name="Abreu I."/>
            <person name="Carrasquinho I."/>
            <person name="Faro C."/>
            <person name="Guimaraes J.B."/>
            <person name="Mendonca D."/>
            <person name="Nobrega F."/>
            <person name="Rodrigues L."/>
            <person name="Saibo N.J.M."/>
            <person name="Varela M.C."/>
            <person name="Egas C."/>
            <person name="Matos J."/>
            <person name="Miguel C.M."/>
            <person name="Oliveira M.M."/>
            <person name="Ricardo C.P."/>
            <person name="Goncalves S."/>
        </authorList>
    </citation>
    <scope>NUCLEOTIDE SEQUENCE [LARGE SCALE GENOMIC DNA]</scope>
    <source>
        <strain evidence="3">cv. HL8</strain>
    </source>
</reference>
<name>A0AAW0KJZ8_QUESU</name>
<dbReference type="Pfam" id="PF00646">
    <property type="entry name" value="F-box"/>
    <property type="match status" value="1"/>
</dbReference>
<dbReference type="PANTHER" id="PTHR31672:SF13">
    <property type="entry name" value="F-BOX PROTEIN CPR30-LIKE"/>
    <property type="match status" value="1"/>
</dbReference>
<protein>
    <submittedName>
        <fullName evidence="2">F-box protein</fullName>
    </submittedName>
</protein>